<proteinExistence type="predicted"/>
<comment type="caution">
    <text evidence="1">The sequence shown here is derived from an EMBL/GenBank/DDBJ whole genome shotgun (WGS) entry which is preliminary data.</text>
</comment>
<evidence type="ECO:0000313" key="2">
    <source>
        <dbReference type="Proteomes" id="UP000050920"/>
    </source>
</evidence>
<protein>
    <submittedName>
        <fullName evidence="1">Uncharacterized protein</fullName>
    </submittedName>
</protein>
<name>A0A0R2NXW1_9LACO</name>
<dbReference type="Proteomes" id="UP000050920">
    <property type="component" value="Unassembled WGS sequence"/>
</dbReference>
<accession>A0A0R2NXW1</accession>
<dbReference type="EMBL" id="AYGX02000070">
    <property type="protein sequence ID" value="KRO27738.1"/>
    <property type="molecule type" value="Genomic_DNA"/>
</dbReference>
<dbReference type="AlphaFoldDB" id="A0A0R2NXW1"/>
<organism evidence="1 2">
    <name type="scientific">Lactiplantibacillus fabifermentans DSM 21115</name>
    <dbReference type="NCBI Taxonomy" id="1413187"/>
    <lineage>
        <taxon>Bacteria</taxon>
        <taxon>Bacillati</taxon>
        <taxon>Bacillota</taxon>
        <taxon>Bacilli</taxon>
        <taxon>Lactobacillales</taxon>
        <taxon>Lactobacillaceae</taxon>
        <taxon>Lactiplantibacillus</taxon>
    </lineage>
</organism>
<dbReference type="RefSeq" id="WP_024625569.1">
    <property type="nucleotide sequence ID" value="NZ_AYGX02000070.1"/>
</dbReference>
<keyword evidence="2" id="KW-1185">Reference proteome</keyword>
<sequence length="60" mass="7032">MFETSDEEFYLLIDDTNNEPLTEAERKTKAEFGLYAYKDGLLLCHEHRNSADDSKKARFN</sequence>
<gene>
    <name evidence="1" type="ORF">DY78_GL002988</name>
</gene>
<evidence type="ECO:0000313" key="1">
    <source>
        <dbReference type="EMBL" id="KRO27738.1"/>
    </source>
</evidence>
<reference evidence="1 2" key="1">
    <citation type="journal article" date="2015" name="Genome Announc.">
        <title>Expanding the biotechnology potential of lactobacilli through comparative genomics of 213 strains and associated genera.</title>
        <authorList>
            <person name="Sun Z."/>
            <person name="Harris H.M."/>
            <person name="McCann A."/>
            <person name="Guo C."/>
            <person name="Argimon S."/>
            <person name="Zhang W."/>
            <person name="Yang X."/>
            <person name="Jeffery I.B."/>
            <person name="Cooney J.C."/>
            <person name="Kagawa T.F."/>
            <person name="Liu W."/>
            <person name="Song Y."/>
            <person name="Salvetti E."/>
            <person name="Wrobel A."/>
            <person name="Rasinkangas P."/>
            <person name="Parkhill J."/>
            <person name="Rea M.C."/>
            <person name="O'Sullivan O."/>
            <person name="Ritari J."/>
            <person name="Douillard F.P."/>
            <person name="Paul Ross R."/>
            <person name="Yang R."/>
            <person name="Briner A.E."/>
            <person name="Felis G.E."/>
            <person name="de Vos W.M."/>
            <person name="Barrangou R."/>
            <person name="Klaenhammer T.R."/>
            <person name="Caufield P.W."/>
            <person name="Cui Y."/>
            <person name="Zhang H."/>
            <person name="O'Toole P.W."/>
        </authorList>
    </citation>
    <scope>NUCLEOTIDE SEQUENCE [LARGE SCALE GENOMIC DNA]</scope>
    <source>
        <strain evidence="1 2">DSM 21115</strain>
    </source>
</reference>